<dbReference type="AlphaFoldDB" id="A0A2K9PKL2"/>
<dbReference type="PANTHER" id="PTHR43221">
    <property type="entry name" value="PROTEASE HTPX"/>
    <property type="match status" value="1"/>
</dbReference>
<evidence type="ECO:0000259" key="12">
    <source>
        <dbReference type="Pfam" id="PF01435"/>
    </source>
</evidence>
<evidence type="ECO:0000256" key="5">
    <source>
        <dbReference type="ARBA" id="ARBA00022723"/>
    </source>
</evidence>
<dbReference type="Pfam" id="PF01435">
    <property type="entry name" value="Peptidase_M48"/>
    <property type="match status" value="1"/>
</dbReference>
<evidence type="ECO:0000256" key="6">
    <source>
        <dbReference type="ARBA" id="ARBA00022801"/>
    </source>
</evidence>
<feature type="transmembrane region" description="Helical" evidence="11">
    <location>
        <begin position="27"/>
        <end position="49"/>
    </location>
</feature>
<proteinExistence type="predicted"/>
<feature type="domain" description="Peptidase M48" evidence="12">
    <location>
        <begin position="113"/>
        <end position="371"/>
    </location>
</feature>
<keyword evidence="9" id="KW-0482">Metalloprotease</keyword>
<accession>A0A2K9PKL2</accession>
<reference evidence="13 14" key="1">
    <citation type="submission" date="2018-01" db="EMBL/GenBank/DDBJ databases">
        <title>Complete genome sequence of Flavivirga eckloniae ECD14 isolated from seaweed Ecklonia cava.</title>
        <authorList>
            <person name="Lee J.H."/>
            <person name="Baik K.S."/>
            <person name="Seong C.N."/>
        </authorList>
    </citation>
    <scope>NUCLEOTIDE SEQUENCE [LARGE SCALE GENOMIC DNA]</scope>
    <source>
        <strain evidence="13 14">ECD14</strain>
    </source>
</reference>
<dbReference type="CDD" id="cd07328">
    <property type="entry name" value="M48_Ste24p_like"/>
    <property type="match status" value="1"/>
</dbReference>
<name>A0A2K9PKL2_9FLAO</name>
<dbReference type="InterPro" id="IPR050083">
    <property type="entry name" value="HtpX_protease"/>
</dbReference>
<dbReference type="GO" id="GO:0004222">
    <property type="term" value="F:metalloendopeptidase activity"/>
    <property type="evidence" value="ECO:0007669"/>
    <property type="project" value="InterPro"/>
</dbReference>
<keyword evidence="4 11" id="KW-0812">Transmembrane</keyword>
<keyword evidence="5" id="KW-0479">Metal-binding</keyword>
<evidence type="ECO:0000313" key="14">
    <source>
        <dbReference type="Proteomes" id="UP000235826"/>
    </source>
</evidence>
<evidence type="ECO:0000256" key="9">
    <source>
        <dbReference type="ARBA" id="ARBA00023049"/>
    </source>
</evidence>
<keyword evidence="7" id="KW-0862">Zinc</keyword>
<keyword evidence="8 11" id="KW-1133">Transmembrane helix</keyword>
<evidence type="ECO:0000256" key="3">
    <source>
        <dbReference type="ARBA" id="ARBA00022670"/>
    </source>
</evidence>
<dbReference type="GO" id="GO:0006508">
    <property type="term" value="P:proteolysis"/>
    <property type="evidence" value="ECO:0007669"/>
    <property type="project" value="UniProtKB-KW"/>
</dbReference>
<dbReference type="OrthoDB" id="9789270at2"/>
<dbReference type="PANTHER" id="PTHR43221:SF2">
    <property type="entry name" value="PROTEASE HTPX HOMOLOG"/>
    <property type="match status" value="1"/>
</dbReference>
<keyword evidence="10 11" id="KW-0472">Membrane</keyword>
<evidence type="ECO:0000256" key="7">
    <source>
        <dbReference type="ARBA" id="ARBA00022833"/>
    </source>
</evidence>
<feature type="transmembrane region" description="Helical" evidence="11">
    <location>
        <begin position="223"/>
        <end position="241"/>
    </location>
</feature>
<keyword evidence="14" id="KW-1185">Reference proteome</keyword>
<dbReference type="RefSeq" id="WP_102754263.1">
    <property type="nucleotide sequence ID" value="NZ_CP025791.1"/>
</dbReference>
<keyword evidence="3" id="KW-0645">Protease</keyword>
<evidence type="ECO:0000256" key="8">
    <source>
        <dbReference type="ARBA" id="ARBA00022989"/>
    </source>
</evidence>
<keyword evidence="2" id="KW-1003">Cell membrane</keyword>
<feature type="transmembrane region" description="Helical" evidence="11">
    <location>
        <begin position="69"/>
        <end position="89"/>
    </location>
</feature>
<gene>
    <name evidence="13" type="ORF">C1H87_02265</name>
</gene>
<evidence type="ECO:0000256" key="11">
    <source>
        <dbReference type="SAM" id="Phobius"/>
    </source>
</evidence>
<dbReference type="KEGG" id="fek:C1H87_02265"/>
<dbReference type="GO" id="GO:0046872">
    <property type="term" value="F:metal ion binding"/>
    <property type="evidence" value="ECO:0007669"/>
    <property type="project" value="UniProtKB-KW"/>
</dbReference>
<evidence type="ECO:0000256" key="1">
    <source>
        <dbReference type="ARBA" id="ARBA00001947"/>
    </source>
</evidence>
<sequence length="1276" mass="146002">MNSFYTPISAKVPANYTKPTTSFTKHVWLSVFGLLLFIVLYLGLTIWFGRLAYNLFLDASNFDGHFSNYFLAVGFGFLSIFMAKSLFFLNKREENPIIKYINEKEEPVLFDYLHKLADEAGAPRPHKVFLTDRVNASVSYDISLINLLIPSKKNLEIGLGLVNVLSLGEFKAVLAHEFGHFAQRSMLLGRYVYVAQQIASRIVGKRDGFDTFLAGLSRVDLRIAWIGWILSILVWAIRSLIETCFRIVVVAERALSREMEFQADLVAVSLTGSDALIHALYKLQIADEAYDNAINCLNEELADKKAVKDMYTLQSNYIQQMAKTLDEPNYGKSPELPKEALENHRIFTSKKYNPPKMWSTHPADVDRENNAKQVYIYEPVDGKSSWDLFSDAQSYREDMTERLIKTAKVETTVINNEEALKNQNNEYFNWTFLDSKYHSAFFNRYAFLHFKSPETLFESNISDASLEESFKKIYPKNISEKIKYTRELEEEIAALIISENESLTLEKRRVWHRGNQIKRKDIPNILIGLKKELKTLQTELGDHDALCRTLHYKSAEKIDKNWGVYLKKLTGLVHYSEHSISNINDVARKFNNVLNIALADGNVSSSELVDIINVSNEYYNVLRRIYKHSETINLDSKLLENMKVENYQSLFEEFKLPSPTKENINDWINVVSGWASLALRGLEKLRNESLELLLDTEEDIKEAYLDNKSLNSIPTITGVPEDYQTLVPGSERNIQRKLGAWDRFATGDGFVPSAAKFGIAGSILFAAIFWGSQSQKLPFYIYNGLQTHVNVNIDSRTISLEPNEKEEIQLNYGTTYDITTTSNGLIVENESFEFTEHDTYIYNIANAAVFIQNPIFYGYKITPNGINDSEILGAKKLFSVKADYILEEPPETISMPTGSIGERREAISAYSNVAPENLTSVIESSEDLEKIIKSHSMWDDRNSKNVLSWIYYLKNVEAGTKVIESRLSRNPNEAISLRAMQDLSDSLTHKSVCEKHIQLSQDNPDNATFYYLATRCIEDEDLKNQRFVSGHKKWKDHDWLAYASAYVYIERGDLRSAYDAFKVVSQNNESLAELIAIEAERVKRILNIKENGRYETIVNNPDIDFYNGIENGEIEGKETNSDYVYYLIQKGNLEEAYKLSQNFESIKDYAHCLIASSKGATKQMKDAIFNDKELSGLNLGSVWSVLGLAIKENRNYKMYLDTFDLLELEDGFIVKLINLIKTKNYTEVDNHIKSLSLRWKAHTYVMASIILDGNIPLKWKQVYKAGLFANEKPFLN</sequence>
<evidence type="ECO:0000313" key="13">
    <source>
        <dbReference type="EMBL" id="AUP77603.1"/>
    </source>
</evidence>
<comment type="cofactor">
    <cofactor evidence="1">
        <name>Zn(2+)</name>
        <dbReference type="ChEBI" id="CHEBI:29105"/>
    </cofactor>
</comment>
<evidence type="ECO:0000256" key="10">
    <source>
        <dbReference type="ARBA" id="ARBA00023136"/>
    </source>
</evidence>
<dbReference type="InterPro" id="IPR001915">
    <property type="entry name" value="Peptidase_M48"/>
</dbReference>
<dbReference type="EMBL" id="CP025791">
    <property type="protein sequence ID" value="AUP77603.1"/>
    <property type="molecule type" value="Genomic_DNA"/>
</dbReference>
<protein>
    <recommendedName>
        <fullName evidence="12">Peptidase M48 domain-containing protein</fullName>
    </recommendedName>
</protein>
<dbReference type="Gene3D" id="3.30.2010.10">
    <property type="entry name" value="Metalloproteases ('zincins'), catalytic domain"/>
    <property type="match status" value="1"/>
</dbReference>
<keyword evidence="6" id="KW-0378">Hydrolase</keyword>
<evidence type="ECO:0000256" key="4">
    <source>
        <dbReference type="ARBA" id="ARBA00022692"/>
    </source>
</evidence>
<dbReference type="Proteomes" id="UP000235826">
    <property type="component" value="Chromosome"/>
</dbReference>
<organism evidence="13 14">
    <name type="scientific">Flavivirga eckloniae</name>
    <dbReference type="NCBI Taxonomy" id="1803846"/>
    <lineage>
        <taxon>Bacteria</taxon>
        <taxon>Pseudomonadati</taxon>
        <taxon>Bacteroidota</taxon>
        <taxon>Flavobacteriia</taxon>
        <taxon>Flavobacteriales</taxon>
        <taxon>Flavobacteriaceae</taxon>
        <taxon>Flavivirga</taxon>
    </lineage>
</organism>
<evidence type="ECO:0000256" key="2">
    <source>
        <dbReference type="ARBA" id="ARBA00022475"/>
    </source>
</evidence>